<accession>A0A1I6VMG6</accession>
<organism evidence="1 2">
    <name type="scientific">Alloyangia pacifica</name>
    <dbReference type="NCBI Taxonomy" id="311180"/>
    <lineage>
        <taxon>Bacteria</taxon>
        <taxon>Pseudomonadati</taxon>
        <taxon>Pseudomonadota</taxon>
        <taxon>Alphaproteobacteria</taxon>
        <taxon>Rhodobacterales</taxon>
        <taxon>Roseobacteraceae</taxon>
        <taxon>Alloyangia</taxon>
    </lineage>
</organism>
<name>A0A1I6VMG6_9RHOB</name>
<gene>
    <name evidence="1" type="ORF">SAMN04488050_11218</name>
</gene>
<dbReference type="Proteomes" id="UP000199392">
    <property type="component" value="Unassembled WGS sequence"/>
</dbReference>
<proteinExistence type="predicted"/>
<sequence>MGFNFKKYDKADVDLDKEIDVDIDVDIDIDYDVEVDEDVDVNADFDVHTHVQGNSAEAVVDVEAIGTDTYTSMDIAVLTLEGEMSSISGSFTSVVG</sequence>
<reference evidence="2" key="1">
    <citation type="submission" date="2016-10" db="EMBL/GenBank/DDBJ databases">
        <authorList>
            <person name="Varghese N."/>
            <person name="Submissions S."/>
        </authorList>
    </citation>
    <scope>NUCLEOTIDE SEQUENCE [LARGE SCALE GENOMIC DNA]</scope>
    <source>
        <strain evidence="2">DSM 26894</strain>
    </source>
</reference>
<protein>
    <submittedName>
        <fullName evidence="1">Uncharacterized protein</fullName>
    </submittedName>
</protein>
<evidence type="ECO:0000313" key="1">
    <source>
        <dbReference type="EMBL" id="SFT14900.1"/>
    </source>
</evidence>
<dbReference type="STRING" id="311180.SAMN04488050_11218"/>
<dbReference type="AlphaFoldDB" id="A0A1I6VMG6"/>
<evidence type="ECO:0000313" key="2">
    <source>
        <dbReference type="Proteomes" id="UP000199392"/>
    </source>
</evidence>
<keyword evidence="2" id="KW-1185">Reference proteome</keyword>
<dbReference type="EMBL" id="FOZW01000012">
    <property type="protein sequence ID" value="SFT14900.1"/>
    <property type="molecule type" value="Genomic_DNA"/>
</dbReference>
<dbReference type="RefSeq" id="WP_092428434.1">
    <property type="nucleotide sequence ID" value="NZ_FNCL01000012.1"/>
</dbReference>